<evidence type="ECO:0000259" key="8">
    <source>
        <dbReference type="Pfam" id="PF18569"/>
    </source>
</evidence>
<dbReference type="GO" id="GO:0006412">
    <property type="term" value="P:translation"/>
    <property type="evidence" value="ECO:0007669"/>
    <property type="project" value="UniProtKB-KW"/>
</dbReference>
<keyword evidence="3" id="KW-0963">Cytoplasm</keyword>
<evidence type="ECO:0000313" key="9">
    <source>
        <dbReference type="Proteomes" id="UP000504635"/>
    </source>
</evidence>
<reference evidence="10" key="1">
    <citation type="submission" date="2025-08" db="UniProtKB">
        <authorList>
            <consortium name="RefSeq"/>
        </authorList>
    </citation>
    <scope>IDENTIFICATION</scope>
    <source>
        <tissue evidence="10">Gonads</tissue>
    </source>
</reference>
<dbReference type="InterPro" id="IPR031889">
    <property type="entry name" value="AIMP2_LysRS-bd"/>
</dbReference>
<keyword evidence="4" id="KW-0648">Protein biosynthesis</keyword>
<dbReference type="AlphaFoldDB" id="A0A6J2XNX1"/>
<evidence type="ECO:0000256" key="2">
    <source>
        <dbReference type="ARBA" id="ARBA00004514"/>
    </source>
</evidence>
<feature type="domain" description="AIMP2 thioredoxin-like" evidence="8">
    <location>
        <begin position="129"/>
        <end position="212"/>
    </location>
</feature>
<keyword evidence="6" id="KW-0175">Coiled coil</keyword>
<dbReference type="Pfam" id="PF18569">
    <property type="entry name" value="Thioredoxin_16"/>
    <property type="match status" value="1"/>
</dbReference>
<dbReference type="InterPro" id="IPR042360">
    <property type="entry name" value="AIMP2"/>
</dbReference>
<name>A0A6J2XNX1_SITOR</name>
<protein>
    <submittedName>
        <fullName evidence="10">Probable aminoacyl tRNA synthase complex-interacting multifunctional protein 2 isoform X1</fullName>
    </submittedName>
</protein>
<evidence type="ECO:0000256" key="4">
    <source>
        <dbReference type="ARBA" id="ARBA00022917"/>
    </source>
</evidence>
<dbReference type="Pfam" id="PF16780">
    <property type="entry name" value="AIMP2_LysRS_bd"/>
    <property type="match status" value="1"/>
</dbReference>
<evidence type="ECO:0000256" key="5">
    <source>
        <dbReference type="ARBA" id="ARBA00023242"/>
    </source>
</evidence>
<dbReference type="RefSeq" id="XP_030753213.1">
    <property type="nucleotide sequence ID" value="XM_030897353.1"/>
</dbReference>
<evidence type="ECO:0000259" key="7">
    <source>
        <dbReference type="Pfam" id="PF16780"/>
    </source>
</evidence>
<dbReference type="Gene3D" id="1.20.1050.130">
    <property type="match status" value="1"/>
</dbReference>
<sequence length="323" mass="36232">MNGPTKMYRMKPIVVHDFAVELPKCMYRMNNIHSSRNKADGTEDHVSLPNQKLDIFDQVKQFLKNSQGIPGMAELEAKQNDILKQLEQLKKQIHSLKCDLNIQNDTSSKVIPKVAQCTASKRTKNNIPSTIVINANPDSPPYSLEILQRLLQNQIALVVTSYLHSTIASLPDQANVLKSSLENFKLPAVVPVVNVSLIWKNISSNVEFLIAHTPISGEVNFLRYLSRSTDTQLSYDSDVKSNEIDSLLDQCYLLVRAKTKTERSEILQTLQKSLSKSQWLAGRSQPSVLDVAAYSAVRQCHLAKDLNVGLGKWYERSQALVTS</sequence>
<proteinExistence type="predicted"/>
<comment type="subcellular location">
    <subcellularLocation>
        <location evidence="2">Cytoplasm</location>
        <location evidence="2">Cytosol</location>
    </subcellularLocation>
    <subcellularLocation>
        <location evidence="1">Nucleus</location>
    </subcellularLocation>
</comment>
<evidence type="ECO:0000313" key="10">
    <source>
        <dbReference type="RefSeq" id="XP_030753213.1"/>
    </source>
</evidence>
<dbReference type="PANTHER" id="PTHR13438">
    <property type="entry name" value="AMINOACYL TRNA SYNTHASE COMPLEX-INTERACTING MULTIFUNCTIONAL PROTEIN"/>
    <property type="match status" value="1"/>
</dbReference>
<organism evidence="9 10">
    <name type="scientific">Sitophilus oryzae</name>
    <name type="common">Rice weevil</name>
    <name type="synonym">Curculio oryzae</name>
    <dbReference type="NCBI Taxonomy" id="7048"/>
    <lineage>
        <taxon>Eukaryota</taxon>
        <taxon>Metazoa</taxon>
        <taxon>Ecdysozoa</taxon>
        <taxon>Arthropoda</taxon>
        <taxon>Hexapoda</taxon>
        <taxon>Insecta</taxon>
        <taxon>Pterygota</taxon>
        <taxon>Neoptera</taxon>
        <taxon>Endopterygota</taxon>
        <taxon>Coleoptera</taxon>
        <taxon>Polyphaga</taxon>
        <taxon>Cucujiformia</taxon>
        <taxon>Curculionidae</taxon>
        <taxon>Dryophthorinae</taxon>
        <taxon>Sitophilus</taxon>
    </lineage>
</organism>
<dbReference type="PANTHER" id="PTHR13438:SF2">
    <property type="entry name" value="AMINOACYL TRNA SYNTHASE COMPLEX-INTERACTING MULTIFUNCTIONAL PROTEIN 2"/>
    <property type="match status" value="1"/>
</dbReference>
<dbReference type="FunCoup" id="A0A6J2XNX1">
    <property type="interactions" value="376"/>
</dbReference>
<dbReference type="GO" id="GO:0005634">
    <property type="term" value="C:nucleus"/>
    <property type="evidence" value="ECO:0007669"/>
    <property type="project" value="UniProtKB-SubCell"/>
</dbReference>
<dbReference type="OrthoDB" id="424586at2759"/>
<dbReference type="GeneID" id="115880209"/>
<evidence type="ECO:0000256" key="6">
    <source>
        <dbReference type="SAM" id="Coils"/>
    </source>
</evidence>
<dbReference type="KEGG" id="soy:115880209"/>
<keyword evidence="9" id="KW-1185">Reference proteome</keyword>
<evidence type="ECO:0000256" key="3">
    <source>
        <dbReference type="ARBA" id="ARBA00022490"/>
    </source>
</evidence>
<dbReference type="GO" id="GO:0017101">
    <property type="term" value="C:aminoacyl-tRNA synthetase multienzyme complex"/>
    <property type="evidence" value="ECO:0007669"/>
    <property type="project" value="InterPro"/>
</dbReference>
<dbReference type="SUPFAM" id="SSF47616">
    <property type="entry name" value="GST C-terminal domain-like"/>
    <property type="match status" value="1"/>
</dbReference>
<accession>A0A6J2XNX1</accession>
<feature type="domain" description="AIMP2 lysyl-tRNA synthetase binding" evidence="7">
    <location>
        <begin position="7"/>
        <end position="39"/>
    </location>
</feature>
<feature type="coiled-coil region" evidence="6">
    <location>
        <begin position="72"/>
        <end position="106"/>
    </location>
</feature>
<dbReference type="CTD" id="7965"/>
<evidence type="ECO:0000256" key="1">
    <source>
        <dbReference type="ARBA" id="ARBA00004123"/>
    </source>
</evidence>
<dbReference type="GO" id="GO:0005829">
    <property type="term" value="C:cytosol"/>
    <property type="evidence" value="ECO:0007669"/>
    <property type="project" value="UniProtKB-SubCell"/>
</dbReference>
<keyword evidence="5" id="KW-0539">Nucleus</keyword>
<gene>
    <name evidence="10" type="primary">LOC115880209</name>
</gene>
<dbReference type="InParanoid" id="A0A6J2XNX1"/>
<dbReference type="InterPro" id="IPR041503">
    <property type="entry name" value="AIMP2_thioredoxin"/>
</dbReference>
<dbReference type="InterPro" id="IPR036282">
    <property type="entry name" value="Glutathione-S-Trfase_C_sf"/>
</dbReference>
<dbReference type="Proteomes" id="UP000504635">
    <property type="component" value="Unplaced"/>
</dbReference>